<proteinExistence type="inferred from homology"/>
<keyword evidence="2" id="KW-0813">Transport</keyword>
<dbReference type="Proteomes" id="UP000078503">
    <property type="component" value="Unassembled WGS sequence"/>
</dbReference>
<dbReference type="GO" id="GO:0015288">
    <property type="term" value="F:porin activity"/>
    <property type="evidence" value="ECO:0007669"/>
    <property type="project" value="TreeGrafter"/>
</dbReference>
<comment type="similarity">
    <text evidence="1">Belongs to the outer membrane porin (Opr) (TC 1.B.25) family.</text>
</comment>
<dbReference type="RefSeq" id="WP_068332524.1">
    <property type="nucleotide sequence ID" value="NZ_LVHF01000028.1"/>
</dbReference>
<protein>
    <recommendedName>
        <fullName evidence="7">Porin</fullName>
    </recommendedName>
</protein>
<dbReference type="AlphaFoldDB" id="A0A178K902"/>
<dbReference type="EMBL" id="LVHF01000028">
    <property type="protein sequence ID" value="OAN13811.1"/>
    <property type="molecule type" value="Genomic_DNA"/>
</dbReference>
<accession>A0A178K902</accession>
<feature type="chain" id="PRO_5008090145" description="Porin" evidence="4">
    <location>
        <begin position="24"/>
        <end position="422"/>
    </location>
</feature>
<name>A0A178K902_9GAMM</name>
<dbReference type="PANTHER" id="PTHR34596:SF2">
    <property type="entry name" value="CHITOPORIN"/>
    <property type="match status" value="1"/>
</dbReference>
<dbReference type="InterPro" id="IPR005318">
    <property type="entry name" value="OM_porin_bac"/>
</dbReference>
<dbReference type="InterPro" id="IPR023614">
    <property type="entry name" value="Porin_dom_sf"/>
</dbReference>
<sequence>MAFSKTKLACLILLACNAEVTLANDFMDGSHLEFETESLYLKKSNEDKGSSPQAEKWTEDIAQLLKLHYSSGYYNNVLGLDASYYGIGKINSTNNSDGPAYNDLFKDGDSSFSKYAYSVKIKASDDLEFKAGRMESFHPLLKSDSDGLPVLLQMAQADFDNGFLSLHGLWVEKGSEKNTNKFVDFGSRDRQSGSVDKKPIRIIGGEVYGNNYSVYFSYGNQEDISNYLLIAASYSYYINDALYMDFGTKYRRKGSKAELGDQHVDMISAQIKTTYNNIDFALSASKVEEAGEAFGTMGVSWAPGIIHGCTDESFYTSGIISPGSHYGEATYKAELGYSFDNVIEGLHLSSYYLIGKEFYNIKEDENEYGFKLRYYAPFLEGLKLEAHYGKQNINVNVAEWDWEMDQYIEETKVNLTYTALFF</sequence>
<organism evidence="5 6">
    <name type="scientific">Photobacterium jeanii</name>
    <dbReference type="NCBI Taxonomy" id="858640"/>
    <lineage>
        <taxon>Bacteria</taxon>
        <taxon>Pseudomonadati</taxon>
        <taxon>Pseudomonadota</taxon>
        <taxon>Gammaproteobacteria</taxon>
        <taxon>Vibrionales</taxon>
        <taxon>Vibrionaceae</taxon>
        <taxon>Photobacterium</taxon>
    </lineage>
</organism>
<dbReference type="PANTHER" id="PTHR34596">
    <property type="entry name" value="CHITOPORIN"/>
    <property type="match status" value="1"/>
</dbReference>
<evidence type="ECO:0000313" key="6">
    <source>
        <dbReference type="Proteomes" id="UP000078503"/>
    </source>
</evidence>
<dbReference type="OrthoDB" id="9151008at2"/>
<feature type="signal peptide" evidence="4">
    <location>
        <begin position="1"/>
        <end position="23"/>
    </location>
</feature>
<dbReference type="Gene3D" id="2.40.160.10">
    <property type="entry name" value="Porin"/>
    <property type="match status" value="1"/>
</dbReference>
<reference evidence="5 6" key="1">
    <citation type="submission" date="2016-03" db="EMBL/GenBank/DDBJ databases">
        <title>Photobacterium proteolyticum sp. nov. a protease producing bacterium isolated from ocean sediments of Laizhou Bay.</title>
        <authorList>
            <person name="Li Y."/>
        </authorList>
    </citation>
    <scope>NUCLEOTIDE SEQUENCE [LARGE SCALE GENOMIC DNA]</scope>
    <source>
        <strain evidence="5 6">R-40508</strain>
    </source>
</reference>
<evidence type="ECO:0000256" key="3">
    <source>
        <dbReference type="ARBA" id="ARBA00022729"/>
    </source>
</evidence>
<evidence type="ECO:0000256" key="1">
    <source>
        <dbReference type="ARBA" id="ARBA00009075"/>
    </source>
</evidence>
<comment type="caution">
    <text evidence="5">The sequence shown here is derived from an EMBL/GenBank/DDBJ whole genome shotgun (WGS) entry which is preliminary data.</text>
</comment>
<evidence type="ECO:0000256" key="4">
    <source>
        <dbReference type="SAM" id="SignalP"/>
    </source>
</evidence>
<keyword evidence="6" id="KW-1185">Reference proteome</keyword>
<keyword evidence="3 4" id="KW-0732">Signal</keyword>
<dbReference type="GO" id="GO:0016020">
    <property type="term" value="C:membrane"/>
    <property type="evidence" value="ECO:0007669"/>
    <property type="project" value="InterPro"/>
</dbReference>
<evidence type="ECO:0000256" key="2">
    <source>
        <dbReference type="ARBA" id="ARBA00022448"/>
    </source>
</evidence>
<evidence type="ECO:0000313" key="5">
    <source>
        <dbReference type="EMBL" id="OAN13811.1"/>
    </source>
</evidence>
<gene>
    <name evidence="5" type="ORF">A3K86_14740</name>
</gene>
<evidence type="ECO:0008006" key="7">
    <source>
        <dbReference type="Google" id="ProtNLM"/>
    </source>
</evidence>